<feature type="transmembrane region" description="Helical" evidence="6">
    <location>
        <begin position="419"/>
        <end position="435"/>
    </location>
</feature>
<feature type="transmembrane region" description="Helical" evidence="6">
    <location>
        <begin position="165"/>
        <end position="184"/>
    </location>
</feature>
<dbReference type="InterPro" id="IPR002528">
    <property type="entry name" value="MATE_fam"/>
</dbReference>
<accession>A0A4Y1QXI1</accession>
<dbReference type="CDD" id="cd13132">
    <property type="entry name" value="MATE_eukaryotic"/>
    <property type="match status" value="1"/>
</dbReference>
<dbReference type="InterPro" id="IPR045069">
    <property type="entry name" value="MATE_euk"/>
</dbReference>
<feature type="transmembrane region" description="Helical" evidence="6">
    <location>
        <begin position="346"/>
        <end position="368"/>
    </location>
</feature>
<dbReference type="GO" id="GO:0042910">
    <property type="term" value="F:xenobiotic transmembrane transporter activity"/>
    <property type="evidence" value="ECO:0007669"/>
    <property type="project" value="InterPro"/>
</dbReference>
<feature type="transmembrane region" description="Helical" evidence="6">
    <location>
        <begin position="196"/>
        <end position="219"/>
    </location>
</feature>
<dbReference type="PANTHER" id="PTHR11206">
    <property type="entry name" value="MULTIDRUG RESISTANCE PROTEIN"/>
    <property type="match status" value="1"/>
</dbReference>
<feature type="transmembrane region" description="Helical" evidence="6">
    <location>
        <begin position="272"/>
        <end position="293"/>
    </location>
</feature>
<feature type="transmembrane region" description="Helical" evidence="6">
    <location>
        <begin position="87"/>
        <end position="111"/>
    </location>
</feature>
<dbReference type="GO" id="GO:1990961">
    <property type="term" value="P:xenobiotic detoxification by transmembrane export across the plasma membrane"/>
    <property type="evidence" value="ECO:0007669"/>
    <property type="project" value="InterPro"/>
</dbReference>
<protein>
    <recommendedName>
        <fullName evidence="6">Protein DETOXIFICATION</fullName>
    </recommendedName>
    <alternativeName>
        <fullName evidence="6">Multidrug and toxic compound extrusion protein</fullName>
    </alternativeName>
</protein>
<keyword evidence="3 6" id="KW-0812">Transmembrane</keyword>
<evidence type="ECO:0000256" key="4">
    <source>
        <dbReference type="ARBA" id="ARBA00022989"/>
    </source>
</evidence>
<keyword evidence="4 6" id="KW-1133">Transmembrane helix</keyword>
<reference evidence="7" key="1">
    <citation type="journal article" date="2019" name="Science">
        <title>Mutation of a bHLH transcription factor allowed almond domestication.</title>
        <authorList>
            <person name="Sanchez-Perez R."/>
            <person name="Pavan S."/>
            <person name="Mazzeo R."/>
            <person name="Moldovan C."/>
            <person name="Aiese Cigliano R."/>
            <person name="Del Cueto J."/>
            <person name="Ricciardi F."/>
            <person name="Lotti C."/>
            <person name="Ricciardi L."/>
            <person name="Dicenta F."/>
            <person name="Lopez-Marques R.L."/>
            <person name="Lindberg Moller B."/>
        </authorList>
    </citation>
    <scope>NUCLEOTIDE SEQUENCE</scope>
</reference>
<proteinExistence type="inferred from homology"/>
<dbReference type="GO" id="GO:0016020">
    <property type="term" value="C:membrane"/>
    <property type="evidence" value="ECO:0007669"/>
    <property type="project" value="UniProtKB-SubCell"/>
</dbReference>
<evidence type="ECO:0000256" key="5">
    <source>
        <dbReference type="ARBA" id="ARBA00023136"/>
    </source>
</evidence>
<feature type="transmembrane region" description="Helical" evidence="6">
    <location>
        <begin position="225"/>
        <end position="251"/>
    </location>
</feature>
<dbReference type="EMBL" id="AP019298">
    <property type="protein sequence ID" value="BBG96565.1"/>
    <property type="molecule type" value="Genomic_DNA"/>
</dbReference>
<evidence type="ECO:0000256" key="1">
    <source>
        <dbReference type="ARBA" id="ARBA00004141"/>
    </source>
</evidence>
<comment type="similarity">
    <text evidence="2 6">Belongs to the multi antimicrobial extrusion (MATE) (TC 2.A.66.1) family.</text>
</comment>
<feature type="transmembrane region" description="Helical" evidence="6">
    <location>
        <begin position="132"/>
        <end position="153"/>
    </location>
</feature>
<dbReference type="AlphaFoldDB" id="A0A4Y1QXI1"/>
<feature type="transmembrane region" description="Helical" evidence="6">
    <location>
        <begin position="50"/>
        <end position="67"/>
    </location>
</feature>
<feature type="transmembrane region" description="Helical" evidence="6">
    <location>
        <begin position="388"/>
        <end position="412"/>
    </location>
</feature>
<feature type="transmembrane region" description="Helical" evidence="6">
    <location>
        <begin position="441"/>
        <end position="461"/>
    </location>
</feature>
<feature type="transmembrane region" description="Helical" evidence="6">
    <location>
        <begin position="313"/>
        <end position="334"/>
    </location>
</feature>
<evidence type="ECO:0000313" key="7">
    <source>
        <dbReference type="EMBL" id="BBG96565.1"/>
    </source>
</evidence>
<gene>
    <name evidence="7" type="ORF">Prudu_005407</name>
</gene>
<sequence length="494" mass="54667">MKAVHVLLQYLIHMEAPLLPAVNGGDVRDYEPVTSWKDARSVTWRETQKLWKIGGPIAFTIICNFGTNSVSTMFVGHLGNLQLSAVSISLSVISTFSFGFLLGMGSALETLCGQAFGAGRVNMLGVYMQRSWIILFTSCVILTPLYVFSAPILKLLGQDEEVADLAGTFTIYVIPQLFSLAITFPSQKFLQAQSKVAVLAWIGFLALIIHIGWLFLFIYVLDWGIYGAALAFDITGWELAICQVIYIIGWCNEGWSGFSWLAFKDIWAFVRLSLESAIMLCLEIWYMMSIIILTGHLGNAVISLDSLSICMNLNGWEAMLFIGINAAVSVRVSNELGLGRPRAAKYAVCVTVLESLLIGIVCMIVILITKDYFSVIFTSDAELQQAVAKLAFLLGITMVLNSVQPVISGVALEADGKDWWLISTWVVITFLASHLDSFLGIWGGMICGTALQTLLLLIVLYRTNWNKEVEQSSERMKKWGGQNVEYEKIADNHI</sequence>
<evidence type="ECO:0000256" key="3">
    <source>
        <dbReference type="ARBA" id="ARBA00022692"/>
    </source>
</evidence>
<evidence type="ECO:0000256" key="6">
    <source>
        <dbReference type="RuleBase" id="RU004914"/>
    </source>
</evidence>
<dbReference type="Pfam" id="PF01554">
    <property type="entry name" value="MatE"/>
    <property type="match status" value="2"/>
</dbReference>
<dbReference type="NCBIfam" id="TIGR00797">
    <property type="entry name" value="matE"/>
    <property type="match status" value="1"/>
</dbReference>
<comment type="subcellular location">
    <subcellularLocation>
        <location evidence="1">Membrane</location>
        <topology evidence="1">Multi-pass membrane protein</topology>
    </subcellularLocation>
</comment>
<organism evidence="7">
    <name type="scientific">Prunus dulcis</name>
    <name type="common">Almond</name>
    <name type="synonym">Amygdalus dulcis</name>
    <dbReference type="NCBI Taxonomy" id="3755"/>
    <lineage>
        <taxon>Eukaryota</taxon>
        <taxon>Viridiplantae</taxon>
        <taxon>Streptophyta</taxon>
        <taxon>Embryophyta</taxon>
        <taxon>Tracheophyta</taxon>
        <taxon>Spermatophyta</taxon>
        <taxon>Magnoliopsida</taxon>
        <taxon>eudicotyledons</taxon>
        <taxon>Gunneridae</taxon>
        <taxon>Pentapetalae</taxon>
        <taxon>rosids</taxon>
        <taxon>fabids</taxon>
        <taxon>Rosales</taxon>
        <taxon>Rosaceae</taxon>
        <taxon>Amygdaloideae</taxon>
        <taxon>Amygdaleae</taxon>
        <taxon>Prunus</taxon>
    </lineage>
</organism>
<keyword evidence="5 6" id="KW-0472">Membrane</keyword>
<dbReference type="GO" id="GO:0015297">
    <property type="term" value="F:antiporter activity"/>
    <property type="evidence" value="ECO:0007669"/>
    <property type="project" value="InterPro"/>
</dbReference>
<evidence type="ECO:0000256" key="2">
    <source>
        <dbReference type="ARBA" id="ARBA00010199"/>
    </source>
</evidence>
<name>A0A4Y1QXI1_PRUDU</name>